<feature type="domain" description="HAMP" evidence="13">
    <location>
        <begin position="207"/>
        <end position="260"/>
    </location>
</feature>
<evidence type="ECO:0000256" key="6">
    <source>
        <dbReference type="ARBA" id="ARBA00023136"/>
    </source>
</evidence>
<dbReference type="Pfam" id="PF17200">
    <property type="entry name" value="sCache_2"/>
    <property type="match status" value="1"/>
</dbReference>
<keyword evidence="9" id="KW-0175">Coiled coil</keyword>
<dbReference type="InterPro" id="IPR004089">
    <property type="entry name" value="MCPsignal_dom"/>
</dbReference>
<dbReference type="RefSeq" id="WP_119540328.1">
    <property type="nucleotide sequence ID" value="NZ_QYRN01000006.1"/>
</dbReference>
<name>A0A3A1WKY2_9HYPH</name>
<keyword evidence="3" id="KW-0145">Chemotaxis</keyword>
<feature type="compositionally biased region" description="Low complexity" evidence="10">
    <location>
        <begin position="592"/>
        <end position="608"/>
    </location>
</feature>
<dbReference type="AlphaFoldDB" id="A0A3A1WKY2"/>
<keyword evidence="15" id="KW-1185">Reference proteome</keyword>
<dbReference type="GO" id="GO:0007165">
    <property type="term" value="P:signal transduction"/>
    <property type="evidence" value="ECO:0007669"/>
    <property type="project" value="UniProtKB-KW"/>
</dbReference>
<dbReference type="CDD" id="cd11386">
    <property type="entry name" value="MCP_signal"/>
    <property type="match status" value="1"/>
</dbReference>
<dbReference type="InterPro" id="IPR003660">
    <property type="entry name" value="HAMP_dom"/>
</dbReference>
<comment type="subcellular location">
    <subcellularLocation>
        <location evidence="1">Cell membrane</location>
        <topology evidence="1">Multi-pass membrane protein</topology>
    </subcellularLocation>
</comment>
<gene>
    <name evidence="14" type="ORF">D3218_11995</name>
</gene>
<evidence type="ECO:0000256" key="7">
    <source>
        <dbReference type="ARBA" id="ARBA00029447"/>
    </source>
</evidence>
<evidence type="ECO:0000259" key="12">
    <source>
        <dbReference type="PROSITE" id="PS50111"/>
    </source>
</evidence>
<dbReference type="EMBL" id="QYRN01000006">
    <property type="protein sequence ID" value="RIY00017.1"/>
    <property type="molecule type" value="Genomic_DNA"/>
</dbReference>
<sequence>MRLTISRKLAALIMLAALGSLAVMAVQLMELRSSIWGDREHLLQMQVASAVSVMKHFSDEADAGRMTQDQAQTAAREAVRNMRYGNNEYVFAFLPDGTRVIHGDHKLEGKSGWDDKDANGLFHVRELIATAANGGGFVSYFRSRVGEDVAQPKLSFSTRFAPWNWTVGTGVYVDDLNALFRSSVYRAIGTSAVILAILCAAAFAIARSISKPVIRLTADMRRLAEGDKTVEVSGLGRGDEIGAMAETVQVFKTAAVEKERLEAEAEASRLAQATSRERQAAIDNARAEDLRSFVHLVETSFERLSSGDLTVRMNDGVATEFEPIRQTFNASVESLETAIGAVVGAIGTIRLGLGEISNASNDLAQRTEQQAANLEETVAALSEVTRAVNGTAEGASKAQGSAAATQKNAEAGGAVVARAMEAMAQIEDSSGKIGRIIGVIDEIAFQTNLLALNAGVEAARAGEAGRGFAVVAQEVRGLAQRSAEAAKEIKTLISKSGTQVEAGVELVTASGRSLDQIVDQVSEMNRIVAQIAGSAKEQATALREVSTAADQMDKVTQQNAAMVEQTTAAAQALSTETDQLAALTRRFRVRAAGPAEHAAPASSIRRPSAPTPVRPVQQMRTVGHGGAAALAAPVDDSWEEF</sequence>
<dbReference type="Gene3D" id="3.30.450.20">
    <property type="entry name" value="PAS domain"/>
    <property type="match status" value="1"/>
</dbReference>
<dbReference type="PROSITE" id="PS50885">
    <property type="entry name" value="HAMP"/>
    <property type="match status" value="2"/>
</dbReference>
<dbReference type="FunFam" id="1.10.287.950:FF:000001">
    <property type="entry name" value="Methyl-accepting chemotaxis sensory transducer"/>
    <property type="match status" value="1"/>
</dbReference>
<reference evidence="15" key="1">
    <citation type="submission" date="2018-09" db="EMBL/GenBank/DDBJ databases">
        <authorList>
            <person name="Tuo L."/>
        </authorList>
    </citation>
    <scope>NUCLEOTIDE SEQUENCE [LARGE SCALE GENOMIC DNA]</scope>
    <source>
        <strain evidence="15">M2BS4Y-1</strain>
    </source>
</reference>
<feature type="domain" description="HAMP" evidence="13">
    <location>
        <begin position="302"/>
        <end position="340"/>
    </location>
</feature>
<keyword evidence="5 11" id="KW-1133">Transmembrane helix</keyword>
<dbReference type="CDD" id="cd06225">
    <property type="entry name" value="HAMP"/>
    <property type="match status" value="1"/>
</dbReference>
<dbReference type="SMART" id="SM00283">
    <property type="entry name" value="MA"/>
    <property type="match status" value="1"/>
</dbReference>
<evidence type="ECO:0000256" key="10">
    <source>
        <dbReference type="SAM" id="MobiDB-lite"/>
    </source>
</evidence>
<organism evidence="14 15">
    <name type="scientific">Aureimonas flava</name>
    <dbReference type="NCBI Taxonomy" id="2320271"/>
    <lineage>
        <taxon>Bacteria</taxon>
        <taxon>Pseudomonadati</taxon>
        <taxon>Pseudomonadota</taxon>
        <taxon>Alphaproteobacteria</taxon>
        <taxon>Hyphomicrobiales</taxon>
        <taxon>Aurantimonadaceae</taxon>
        <taxon>Aureimonas</taxon>
    </lineage>
</organism>
<evidence type="ECO:0000259" key="13">
    <source>
        <dbReference type="PROSITE" id="PS50885"/>
    </source>
</evidence>
<comment type="caution">
    <text evidence="14">The sequence shown here is derived from an EMBL/GenBank/DDBJ whole genome shotgun (WGS) entry which is preliminary data.</text>
</comment>
<dbReference type="Pfam" id="PF00015">
    <property type="entry name" value="MCPsignal"/>
    <property type="match status" value="1"/>
</dbReference>
<evidence type="ECO:0000256" key="9">
    <source>
        <dbReference type="SAM" id="Coils"/>
    </source>
</evidence>
<dbReference type="SMART" id="SM01049">
    <property type="entry name" value="Cache_2"/>
    <property type="match status" value="1"/>
</dbReference>
<evidence type="ECO:0000313" key="15">
    <source>
        <dbReference type="Proteomes" id="UP000265750"/>
    </source>
</evidence>
<feature type="coiled-coil region" evidence="9">
    <location>
        <begin position="357"/>
        <end position="384"/>
    </location>
</feature>
<evidence type="ECO:0000256" key="8">
    <source>
        <dbReference type="PROSITE-ProRule" id="PRU00284"/>
    </source>
</evidence>
<comment type="similarity">
    <text evidence="7">Belongs to the methyl-accepting chemotaxis (MCP) protein family.</text>
</comment>
<keyword evidence="8" id="KW-0807">Transducer</keyword>
<dbReference type="SUPFAM" id="SSF158472">
    <property type="entry name" value="HAMP domain-like"/>
    <property type="match status" value="1"/>
</dbReference>
<evidence type="ECO:0000313" key="14">
    <source>
        <dbReference type="EMBL" id="RIY00017.1"/>
    </source>
</evidence>
<keyword evidence="6 11" id="KW-0472">Membrane</keyword>
<dbReference type="PROSITE" id="PS50111">
    <property type="entry name" value="CHEMOTAXIS_TRANSDUC_2"/>
    <property type="match status" value="1"/>
</dbReference>
<evidence type="ECO:0000256" key="4">
    <source>
        <dbReference type="ARBA" id="ARBA00022692"/>
    </source>
</evidence>
<dbReference type="Gene3D" id="1.10.287.950">
    <property type="entry name" value="Methyl-accepting chemotaxis protein"/>
    <property type="match status" value="1"/>
</dbReference>
<feature type="region of interest" description="Disordered" evidence="10">
    <location>
        <begin position="592"/>
        <end position="613"/>
    </location>
</feature>
<dbReference type="GO" id="GO:0005886">
    <property type="term" value="C:plasma membrane"/>
    <property type="evidence" value="ECO:0007669"/>
    <property type="project" value="UniProtKB-SubCell"/>
</dbReference>
<dbReference type="Pfam" id="PF00672">
    <property type="entry name" value="HAMP"/>
    <property type="match status" value="2"/>
</dbReference>
<evidence type="ECO:0000256" key="2">
    <source>
        <dbReference type="ARBA" id="ARBA00022475"/>
    </source>
</evidence>
<evidence type="ECO:0000256" key="1">
    <source>
        <dbReference type="ARBA" id="ARBA00004651"/>
    </source>
</evidence>
<dbReference type="PANTHER" id="PTHR43531:SF11">
    <property type="entry name" value="METHYL-ACCEPTING CHEMOTAXIS PROTEIN 3"/>
    <property type="match status" value="1"/>
</dbReference>
<proteinExistence type="inferred from homology"/>
<protein>
    <submittedName>
        <fullName evidence="14">HAMP domain-containing protein</fullName>
    </submittedName>
</protein>
<dbReference type="GO" id="GO:0006935">
    <property type="term" value="P:chemotaxis"/>
    <property type="evidence" value="ECO:0007669"/>
    <property type="project" value="UniProtKB-KW"/>
</dbReference>
<evidence type="ECO:0000256" key="5">
    <source>
        <dbReference type="ARBA" id="ARBA00022989"/>
    </source>
</evidence>
<evidence type="ECO:0000256" key="3">
    <source>
        <dbReference type="ARBA" id="ARBA00022500"/>
    </source>
</evidence>
<feature type="transmembrane region" description="Helical" evidence="11">
    <location>
        <begin position="184"/>
        <end position="206"/>
    </location>
</feature>
<accession>A0A3A1WKY2</accession>
<dbReference type="OrthoDB" id="2489132at2"/>
<dbReference type="SUPFAM" id="SSF58104">
    <property type="entry name" value="Methyl-accepting chemotaxis protein (MCP) signaling domain"/>
    <property type="match status" value="1"/>
</dbReference>
<evidence type="ECO:0000256" key="11">
    <source>
        <dbReference type="SAM" id="Phobius"/>
    </source>
</evidence>
<keyword evidence="2" id="KW-1003">Cell membrane</keyword>
<dbReference type="InterPro" id="IPR051310">
    <property type="entry name" value="MCP_chemotaxis"/>
</dbReference>
<keyword evidence="4 11" id="KW-0812">Transmembrane</keyword>
<dbReference type="Gene3D" id="6.10.340.10">
    <property type="match status" value="1"/>
</dbReference>
<dbReference type="SMART" id="SM00304">
    <property type="entry name" value="HAMP"/>
    <property type="match status" value="2"/>
</dbReference>
<dbReference type="PANTHER" id="PTHR43531">
    <property type="entry name" value="PROTEIN ICFG"/>
    <property type="match status" value="1"/>
</dbReference>
<dbReference type="InterPro" id="IPR033480">
    <property type="entry name" value="sCache_2"/>
</dbReference>
<feature type="domain" description="Methyl-accepting transducer" evidence="12">
    <location>
        <begin position="345"/>
        <end position="574"/>
    </location>
</feature>
<dbReference type="Proteomes" id="UP000265750">
    <property type="component" value="Unassembled WGS sequence"/>
</dbReference>